<protein>
    <recommendedName>
        <fullName evidence="4">Lipoprotein</fullName>
    </recommendedName>
</protein>
<accession>A0A1U7LX36</accession>
<organism evidence="2 3">
    <name type="scientific">Peptoniphilus porci</name>
    <dbReference type="NCBI Taxonomy" id="2652280"/>
    <lineage>
        <taxon>Bacteria</taxon>
        <taxon>Bacillati</taxon>
        <taxon>Bacillota</taxon>
        <taxon>Tissierellia</taxon>
        <taxon>Tissierellales</taxon>
        <taxon>Peptoniphilaceae</taxon>
        <taxon>Peptoniphilus</taxon>
    </lineage>
</organism>
<comment type="caution">
    <text evidence="2">The sequence shown here is derived from an EMBL/GenBank/DDBJ whole genome shotgun (WGS) entry which is preliminary data.</text>
</comment>
<name>A0A1U7LX36_9FIRM</name>
<evidence type="ECO:0000313" key="2">
    <source>
        <dbReference type="EMBL" id="OLR61639.1"/>
    </source>
</evidence>
<feature type="chain" id="PRO_5039639931" description="Lipoprotein" evidence="1">
    <location>
        <begin position="31"/>
        <end position="258"/>
    </location>
</feature>
<keyword evidence="3" id="KW-1185">Reference proteome</keyword>
<keyword evidence="1" id="KW-0732">Signal</keyword>
<gene>
    <name evidence="2" type="ORF">BIV18_09810</name>
</gene>
<evidence type="ECO:0008006" key="4">
    <source>
        <dbReference type="Google" id="ProtNLM"/>
    </source>
</evidence>
<dbReference type="STRING" id="1465756.BIV18_09810"/>
<dbReference type="AlphaFoldDB" id="A0A1U7LX36"/>
<dbReference type="EMBL" id="MJIH01000008">
    <property type="protein sequence ID" value="OLR61639.1"/>
    <property type="molecule type" value="Genomic_DNA"/>
</dbReference>
<proteinExistence type="predicted"/>
<reference evidence="2 3" key="1">
    <citation type="journal article" date="2016" name="Appl. Environ. Microbiol.">
        <title>Function and Phylogeny of Bacterial Butyryl Coenzyme A:Acetate Transferases and Their Diversity in the Proximal Colon of Swine.</title>
        <authorList>
            <person name="Trachsel J."/>
            <person name="Bayles D.O."/>
            <person name="Looft T."/>
            <person name="Levine U.Y."/>
            <person name="Allen H.K."/>
        </authorList>
    </citation>
    <scope>NUCLEOTIDE SEQUENCE [LARGE SCALE GENOMIC DNA]</scope>
    <source>
        <strain evidence="2 3">35-6-1</strain>
    </source>
</reference>
<feature type="signal peptide" evidence="1">
    <location>
        <begin position="1"/>
        <end position="30"/>
    </location>
</feature>
<evidence type="ECO:0000256" key="1">
    <source>
        <dbReference type="SAM" id="SignalP"/>
    </source>
</evidence>
<sequence length="258" mass="29803">MNNTKSKLIKTLSFTFLILLSLLLVKCSHTTNTKEPQEPDKFTVREDGSYLPEEEVAKRKEEATEFYSNPKKEIMEDSDAQFIVGEVQKLANSFKFTDLEAKISEKSKNFNSTESPAFNKILKPIQDDAVLLANIEDFSPTESLEDLKKCKDLFKDLQSKEMLFYGYLSLPMSKRAYLAQDQDSVVPDIKAPISSDPTNQTFSFLNNGEIVRFKIAIDYDKKELIGIYPESDKDKDKFIKVKDYLDFYYRNQDQERVV</sequence>
<evidence type="ECO:0000313" key="3">
    <source>
        <dbReference type="Proteomes" id="UP000187166"/>
    </source>
</evidence>
<dbReference type="Proteomes" id="UP000187166">
    <property type="component" value="Unassembled WGS sequence"/>
</dbReference>